<comment type="caution">
    <text evidence="2">The sequence shown here is derived from an EMBL/GenBank/DDBJ whole genome shotgun (WGS) entry which is preliminary data.</text>
</comment>
<evidence type="ECO:0000313" key="2">
    <source>
        <dbReference type="EMBL" id="GIX93429.1"/>
    </source>
</evidence>
<feature type="region of interest" description="Disordered" evidence="1">
    <location>
        <begin position="1"/>
        <end position="36"/>
    </location>
</feature>
<evidence type="ECO:0000313" key="3">
    <source>
        <dbReference type="Proteomes" id="UP001054837"/>
    </source>
</evidence>
<keyword evidence="3" id="KW-1185">Reference proteome</keyword>
<reference evidence="2 3" key="1">
    <citation type="submission" date="2021-06" db="EMBL/GenBank/DDBJ databases">
        <title>Caerostris darwini draft genome.</title>
        <authorList>
            <person name="Kono N."/>
            <person name="Arakawa K."/>
        </authorList>
    </citation>
    <scope>NUCLEOTIDE SEQUENCE [LARGE SCALE GENOMIC DNA]</scope>
</reference>
<name>A0AAV4P8R8_9ARAC</name>
<organism evidence="2 3">
    <name type="scientific">Caerostris darwini</name>
    <dbReference type="NCBI Taxonomy" id="1538125"/>
    <lineage>
        <taxon>Eukaryota</taxon>
        <taxon>Metazoa</taxon>
        <taxon>Ecdysozoa</taxon>
        <taxon>Arthropoda</taxon>
        <taxon>Chelicerata</taxon>
        <taxon>Arachnida</taxon>
        <taxon>Araneae</taxon>
        <taxon>Araneomorphae</taxon>
        <taxon>Entelegynae</taxon>
        <taxon>Araneoidea</taxon>
        <taxon>Araneidae</taxon>
        <taxon>Caerostris</taxon>
    </lineage>
</organism>
<dbReference type="EMBL" id="BPLQ01002493">
    <property type="protein sequence ID" value="GIX93429.1"/>
    <property type="molecule type" value="Genomic_DNA"/>
</dbReference>
<feature type="compositionally biased region" description="Basic and acidic residues" evidence="1">
    <location>
        <begin position="8"/>
        <end position="30"/>
    </location>
</feature>
<dbReference type="Proteomes" id="UP001054837">
    <property type="component" value="Unassembled WGS sequence"/>
</dbReference>
<gene>
    <name evidence="2" type="ORF">CDAR_475991</name>
</gene>
<accession>A0AAV4P8R8</accession>
<sequence>MCKQRCSLKREGMGGVGREREKSSGGEHKHSSLVGGVNITNQTTSWSISLKSLNMNGDWVCADTWMESNEIASWGLGN</sequence>
<evidence type="ECO:0000256" key="1">
    <source>
        <dbReference type="SAM" id="MobiDB-lite"/>
    </source>
</evidence>
<protein>
    <submittedName>
        <fullName evidence="2">Uncharacterized protein</fullName>
    </submittedName>
</protein>
<proteinExistence type="predicted"/>
<dbReference type="AlphaFoldDB" id="A0AAV4P8R8"/>